<evidence type="ECO:0000313" key="2">
    <source>
        <dbReference type="Proteomes" id="UP000661112"/>
    </source>
</evidence>
<organism evidence="1 2">
    <name type="scientific">Anabaena azotica FACHB-119</name>
    <dbReference type="NCBI Taxonomy" id="947527"/>
    <lineage>
        <taxon>Bacteria</taxon>
        <taxon>Bacillati</taxon>
        <taxon>Cyanobacteriota</taxon>
        <taxon>Cyanophyceae</taxon>
        <taxon>Nostocales</taxon>
        <taxon>Nostocaceae</taxon>
        <taxon>Anabaena</taxon>
        <taxon>Anabaena azotica</taxon>
    </lineage>
</organism>
<comment type="caution">
    <text evidence="1">The sequence shown here is derived from an EMBL/GenBank/DDBJ whole genome shotgun (WGS) entry which is preliminary data.</text>
</comment>
<gene>
    <name evidence="1" type="ORF">H6G83_25440</name>
</gene>
<keyword evidence="2" id="KW-1185">Reference proteome</keyword>
<evidence type="ECO:0000313" key="1">
    <source>
        <dbReference type="EMBL" id="MBD2503910.1"/>
    </source>
</evidence>
<sequence>MKQEYLTEDYPYPIEVLDDMTQLVQRIRFKLYKKKCSFGEACQVAAIVLRKAISKEIDLESLKSMLPSFLENVRMSNKFCELED</sequence>
<dbReference type="EMBL" id="JACJSG010000042">
    <property type="protein sequence ID" value="MBD2503910.1"/>
    <property type="molecule type" value="Genomic_DNA"/>
</dbReference>
<name>A0ABR8D9N3_9NOST</name>
<dbReference type="Proteomes" id="UP000661112">
    <property type="component" value="Unassembled WGS sequence"/>
</dbReference>
<reference evidence="1 2" key="1">
    <citation type="journal article" date="2020" name="ISME J.">
        <title>Comparative genomics reveals insights into cyanobacterial evolution and habitat adaptation.</title>
        <authorList>
            <person name="Chen M.Y."/>
            <person name="Teng W.K."/>
            <person name="Zhao L."/>
            <person name="Hu C.X."/>
            <person name="Zhou Y.K."/>
            <person name="Han B.P."/>
            <person name="Song L.R."/>
            <person name="Shu W.S."/>
        </authorList>
    </citation>
    <scope>NUCLEOTIDE SEQUENCE [LARGE SCALE GENOMIC DNA]</scope>
    <source>
        <strain evidence="1 2">FACHB-119</strain>
    </source>
</reference>
<accession>A0ABR8D9N3</accession>
<proteinExistence type="predicted"/>
<dbReference type="RefSeq" id="WP_190477162.1">
    <property type="nucleotide sequence ID" value="NZ_JACJSG010000042.1"/>
</dbReference>
<protein>
    <submittedName>
        <fullName evidence="1">Uncharacterized protein</fullName>
    </submittedName>
</protein>